<dbReference type="GO" id="GO:0006355">
    <property type="term" value="P:regulation of DNA-templated transcription"/>
    <property type="evidence" value="ECO:0007669"/>
    <property type="project" value="UniProtKB-ARBA"/>
</dbReference>
<dbReference type="GO" id="GO:0005829">
    <property type="term" value="C:cytosol"/>
    <property type="evidence" value="ECO:0007669"/>
    <property type="project" value="TreeGrafter"/>
</dbReference>
<keyword evidence="2" id="KW-0238">DNA-binding</keyword>
<dbReference type="PROSITE" id="PS50956">
    <property type="entry name" value="HTH_ASNC_2"/>
    <property type="match status" value="1"/>
</dbReference>
<dbReference type="PRINTS" id="PR00033">
    <property type="entry name" value="HTHASNC"/>
</dbReference>
<evidence type="ECO:0000313" key="6">
    <source>
        <dbReference type="Proteomes" id="UP000422569"/>
    </source>
</evidence>
<dbReference type="EMBL" id="CP044331">
    <property type="protein sequence ID" value="QGM97421.1"/>
    <property type="molecule type" value="Genomic_DNA"/>
</dbReference>
<keyword evidence="6" id="KW-1185">Reference proteome</keyword>
<gene>
    <name evidence="5" type="ORF">F7D14_08005</name>
</gene>
<dbReference type="CDD" id="cd00090">
    <property type="entry name" value="HTH_ARSR"/>
    <property type="match status" value="1"/>
</dbReference>
<dbReference type="GO" id="GO:0043200">
    <property type="term" value="P:response to amino acid"/>
    <property type="evidence" value="ECO:0007669"/>
    <property type="project" value="TreeGrafter"/>
</dbReference>
<keyword evidence="1" id="KW-0805">Transcription regulation</keyword>
<dbReference type="Pfam" id="PF01037">
    <property type="entry name" value="AsnC_trans_reg"/>
    <property type="match status" value="1"/>
</dbReference>
<dbReference type="InterPro" id="IPR036390">
    <property type="entry name" value="WH_DNA-bd_sf"/>
</dbReference>
<evidence type="ECO:0000256" key="3">
    <source>
        <dbReference type="ARBA" id="ARBA00023163"/>
    </source>
</evidence>
<dbReference type="Proteomes" id="UP000422569">
    <property type="component" value="Chromosome"/>
</dbReference>
<evidence type="ECO:0000259" key="4">
    <source>
        <dbReference type="PROSITE" id="PS50956"/>
    </source>
</evidence>
<evidence type="ECO:0000313" key="5">
    <source>
        <dbReference type="EMBL" id="QGM97421.1"/>
    </source>
</evidence>
<dbReference type="RefSeq" id="WP_081495688.1">
    <property type="nucleotide sequence ID" value="NZ_CP044331.1"/>
</dbReference>
<dbReference type="AlphaFoldDB" id="A0A6B8M3F6"/>
<name>A0A6B8M3F6_9HYPH</name>
<dbReference type="InterPro" id="IPR019888">
    <property type="entry name" value="Tscrpt_reg_AsnC-like"/>
</dbReference>
<dbReference type="Gene3D" id="1.10.10.10">
    <property type="entry name" value="Winged helix-like DNA-binding domain superfamily/Winged helix DNA-binding domain"/>
    <property type="match status" value="1"/>
</dbReference>
<proteinExistence type="predicted"/>
<protein>
    <submittedName>
        <fullName evidence="5">Lrp/AsnC family transcriptional regulator</fullName>
    </submittedName>
</protein>
<dbReference type="Gene3D" id="3.30.70.920">
    <property type="match status" value="1"/>
</dbReference>
<dbReference type="PANTHER" id="PTHR30154:SF17">
    <property type="entry name" value="DNA-BINDING TRANSCRIPTIONAL ACTIVATOR DECR"/>
    <property type="match status" value="1"/>
</dbReference>
<dbReference type="InterPro" id="IPR011991">
    <property type="entry name" value="ArsR-like_HTH"/>
</dbReference>
<dbReference type="KEGG" id="mpar:F7D14_08005"/>
<dbReference type="Pfam" id="PF13404">
    <property type="entry name" value="HTH_AsnC-type"/>
    <property type="match status" value="1"/>
</dbReference>
<accession>A0A6B8M3F6</accession>
<sequence length="182" mass="20630">MDAIDLKILALLQQDATRPISEIATSVHLSQTPCWKRIQRLEAEGVIKRRVALLDPQKLRLHLTAYVSIVAGEHSDQWFAVFSQFIESRPEVVEFHRMAGDVDYILCVVTQDMVAYDAFYKQLVEVAKPLRSVVSRFAMETIKASTALPLPRVDESGWPRVGAAIELRNRDLRERETLDVAG</sequence>
<dbReference type="GO" id="GO:0043565">
    <property type="term" value="F:sequence-specific DNA binding"/>
    <property type="evidence" value="ECO:0007669"/>
    <property type="project" value="InterPro"/>
</dbReference>
<evidence type="ECO:0000256" key="2">
    <source>
        <dbReference type="ARBA" id="ARBA00023125"/>
    </source>
</evidence>
<reference evidence="5 6" key="1">
    <citation type="submission" date="2019-09" db="EMBL/GenBank/DDBJ databases">
        <title>Isolation and complete genome sequencing of Methylocystis species.</title>
        <authorList>
            <person name="Rumah B.L."/>
            <person name="Stead C.E."/>
            <person name="Stevens B.C."/>
            <person name="Minton N.P."/>
            <person name="Grosse-Honebrink A."/>
            <person name="Zhang Y."/>
        </authorList>
    </citation>
    <scope>NUCLEOTIDE SEQUENCE [LARGE SCALE GENOMIC DNA]</scope>
    <source>
        <strain evidence="5 6">BRCS2</strain>
    </source>
</reference>
<dbReference type="InterPro" id="IPR011008">
    <property type="entry name" value="Dimeric_a/b-barrel"/>
</dbReference>
<dbReference type="SUPFAM" id="SSF54909">
    <property type="entry name" value="Dimeric alpha+beta barrel"/>
    <property type="match status" value="1"/>
</dbReference>
<keyword evidence="3" id="KW-0804">Transcription</keyword>
<dbReference type="InterPro" id="IPR019887">
    <property type="entry name" value="Tscrpt_reg_AsnC/Lrp_C"/>
</dbReference>
<dbReference type="InterPro" id="IPR000485">
    <property type="entry name" value="AsnC-type_HTH_dom"/>
</dbReference>
<evidence type="ECO:0000256" key="1">
    <source>
        <dbReference type="ARBA" id="ARBA00023015"/>
    </source>
</evidence>
<organism evidence="5 6">
    <name type="scientific">Methylocystis parvus</name>
    <dbReference type="NCBI Taxonomy" id="134"/>
    <lineage>
        <taxon>Bacteria</taxon>
        <taxon>Pseudomonadati</taxon>
        <taxon>Pseudomonadota</taxon>
        <taxon>Alphaproteobacteria</taxon>
        <taxon>Hyphomicrobiales</taxon>
        <taxon>Methylocystaceae</taxon>
        <taxon>Methylocystis</taxon>
    </lineage>
</organism>
<feature type="domain" description="HTH asnC-type" evidence="4">
    <location>
        <begin position="1"/>
        <end position="74"/>
    </location>
</feature>
<dbReference type="PANTHER" id="PTHR30154">
    <property type="entry name" value="LEUCINE-RESPONSIVE REGULATORY PROTEIN"/>
    <property type="match status" value="1"/>
</dbReference>
<dbReference type="InterPro" id="IPR036388">
    <property type="entry name" value="WH-like_DNA-bd_sf"/>
</dbReference>
<dbReference type="SMART" id="SM00344">
    <property type="entry name" value="HTH_ASNC"/>
    <property type="match status" value="1"/>
</dbReference>
<dbReference type="SUPFAM" id="SSF46785">
    <property type="entry name" value="Winged helix' DNA-binding domain"/>
    <property type="match status" value="1"/>
</dbReference>